<dbReference type="Proteomes" id="UP000317093">
    <property type="component" value="Chromosome"/>
</dbReference>
<dbReference type="Pfam" id="PF13279">
    <property type="entry name" value="4HBT_2"/>
    <property type="match status" value="1"/>
</dbReference>
<keyword evidence="4" id="KW-1185">Reference proteome</keyword>
<dbReference type="AlphaFoldDB" id="A0A518AWZ8"/>
<dbReference type="InterPro" id="IPR029069">
    <property type="entry name" value="HotDog_dom_sf"/>
</dbReference>
<gene>
    <name evidence="3" type="primary">ybgC</name>
    <name evidence="3" type="ORF">Pan216_00650</name>
</gene>
<dbReference type="NCBIfam" id="TIGR00051">
    <property type="entry name" value="YbgC/FadM family acyl-CoA thioesterase"/>
    <property type="match status" value="1"/>
</dbReference>
<dbReference type="PIRSF" id="PIRSF003230">
    <property type="entry name" value="YbgC"/>
    <property type="match status" value="1"/>
</dbReference>
<dbReference type="Gene3D" id="3.10.129.10">
    <property type="entry name" value="Hotdog Thioesterase"/>
    <property type="match status" value="1"/>
</dbReference>
<evidence type="ECO:0000313" key="3">
    <source>
        <dbReference type="EMBL" id="QDU59238.1"/>
    </source>
</evidence>
<proteinExistence type="inferred from homology"/>
<comment type="similarity">
    <text evidence="1">Belongs to the 4-hydroxybenzoyl-CoA thioesterase family.</text>
</comment>
<name>A0A518AWZ8_9BACT</name>
<dbReference type="EC" id="3.1.2.-" evidence="3"/>
<evidence type="ECO:0000256" key="2">
    <source>
        <dbReference type="ARBA" id="ARBA00022801"/>
    </source>
</evidence>
<dbReference type="SUPFAM" id="SSF54637">
    <property type="entry name" value="Thioesterase/thiol ester dehydrase-isomerase"/>
    <property type="match status" value="1"/>
</dbReference>
<protein>
    <submittedName>
        <fullName evidence="3">Acyl-CoA thioester hydrolase YbgC</fullName>
        <ecNumber evidence="3">3.1.2.-</ecNumber>
    </submittedName>
</protein>
<sequence>MSEEVLTHELPIRVRYFETDQMGVVHHANYFVYFEMGRTEALRATGIDYRSLEKRGYMLVVAKIACQYRAPANYDDELILATTVNRISYARIDHTYILRRGETIVAEGSSTLACVDRNGRPQALPSDLRPSD</sequence>
<dbReference type="OrthoDB" id="9800856at2"/>
<dbReference type="InterPro" id="IPR006684">
    <property type="entry name" value="YbgC/YbaW"/>
</dbReference>
<dbReference type="KEGG" id="knv:Pan216_00650"/>
<dbReference type="CDD" id="cd00586">
    <property type="entry name" value="4HBT"/>
    <property type="match status" value="1"/>
</dbReference>
<dbReference type="PANTHER" id="PTHR31793">
    <property type="entry name" value="4-HYDROXYBENZOYL-COA THIOESTERASE FAMILY MEMBER"/>
    <property type="match status" value="1"/>
</dbReference>
<reference evidence="3 4" key="1">
    <citation type="submission" date="2019-02" db="EMBL/GenBank/DDBJ databases">
        <title>Deep-cultivation of Planctomycetes and their phenomic and genomic characterization uncovers novel biology.</title>
        <authorList>
            <person name="Wiegand S."/>
            <person name="Jogler M."/>
            <person name="Boedeker C."/>
            <person name="Pinto D."/>
            <person name="Vollmers J."/>
            <person name="Rivas-Marin E."/>
            <person name="Kohn T."/>
            <person name="Peeters S.H."/>
            <person name="Heuer A."/>
            <person name="Rast P."/>
            <person name="Oberbeckmann S."/>
            <person name="Bunk B."/>
            <person name="Jeske O."/>
            <person name="Meyerdierks A."/>
            <person name="Storesund J.E."/>
            <person name="Kallscheuer N."/>
            <person name="Luecker S."/>
            <person name="Lage O.M."/>
            <person name="Pohl T."/>
            <person name="Merkel B.J."/>
            <person name="Hornburger P."/>
            <person name="Mueller R.-W."/>
            <person name="Bruemmer F."/>
            <person name="Labrenz M."/>
            <person name="Spormann A.M."/>
            <person name="Op den Camp H."/>
            <person name="Overmann J."/>
            <person name="Amann R."/>
            <person name="Jetten M.S.M."/>
            <person name="Mascher T."/>
            <person name="Medema M.H."/>
            <person name="Devos D.P."/>
            <person name="Kaster A.-K."/>
            <person name="Ovreas L."/>
            <person name="Rohde M."/>
            <person name="Galperin M.Y."/>
            <person name="Jogler C."/>
        </authorList>
    </citation>
    <scope>NUCLEOTIDE SEQUENCE [LARGE SCALE GENOMIC DNA]</scope>
    <source>
        <strain evidence="3 4">Pan216</strain>
    </source>
</reference>
<dbReference type="RefSeq" id="WP_145253283.1">
    <property type="nucleotide sequence ID" value="NZ_CP036279.1"/>
</dbReference>
<evidence type="ECO:0000313" key="4">
    <source>
        <dbReference type="Proteomes" id="UP000317093"/>
    </source>
</evidence>
<dbReference type="GO" id="GO:0047617">
    <property type="term" value="F:fatty acyl-CoA hydrolase activity"/>
    <property type="evidence" value="ECO:0007669"/>
    <property type="project" value="TreeGrafter"/>
</dbReference>
<dbReference type="PANTHER" id="PTHR31793:SF27">
    <property type="entry name" value="NOVEL THIOESTERASE SUPERFAMILY DOMAIN AND SAPOSIN A-TYPE DOMAIN CONTAINING PROTEIN (0610012H03RIK)"/>
    <property type="match status" value="1"/>
</dbReference>
<dbReference type="InterPro" id="IPR050563">
    <property type="entry name" value="4-hydroxybenzoyl-CoA_TE"/>
</dbReference>
<keyword evidence="2 3" id="KW-0378">Hydrolase</keyword>
<evidence type="ECO:0000256" key="1">
    <source>
        <dbReference type="ARBA" id="ARBA00005953"/>
    </source>
</evidence>
<dbReference type="InterPro" id="IPR008272">
    <property type="entry name" value="HB-CoA_thioesterase_AS"/>
</dbReference>
<dbReference type="PROSITE" id="PS01328">
    <property type="entry name" value="4HBCOA_THIOESTERASE"/>
    <property type="match status" value="1"/>
</dbReference>
<accession>A0A518AWZ8</accession>
<dbReference type="EMBL" id="CP036279">
    <property type="protein sequence ID" value="QDU59238.1"/>
    <property type="molecule type" value="Genomic_DNA"/>
</dbReference>
<organism evidence="3 4">
    <name type="scientific">Kolteria novifilia</name>
    <dbReference type="NCBI Taxonomy" id="2527975"/>
    <lineage>
        <taxon>Bacteria</taxon>
        <taxon>Pseudomonadati</taxon>
        <taxon>Planctomycetota</taxon>
        <taxon>Planctomycetia</taxon>
        <taxon>Kolteriales</taxon>
        <taxon>Kolteriaceae</taxon>
        <taxon>Kolteria</taxon>
    </lineage>
</organism>